<protein>
    <recommendedName>
        <fullName evidence="4">ABC-2 type transport system permease protein</fullName>
    </recommendedName>
</protein>
<evidence type="ECO:0000313" key="2">
    <source>
        <dbReference type="EMBL" id="MDY0395321.1"/>
    </source>
</evidence>
<evidence type="ECO:0000256" key="1">
    <source>
        <dbReference type="SAM" id="Phobius"/>
    </source>
</evidence>
<comment type="caution">
    <text evidence="2">The sequence shown here is derived from an EMBL/GenBank/DDBJ whole genome shotgun (WGS) entry which is preliminary data.</text>
</comment>
<evidence type="ECO:0008006" key="4">
    <source>
        <dbReference type="Google" id="ProtNLM"/>
    </source>
</evidence>
<sequence>MKMLQITWKQIKHDFRDIKTFVFMVAFPIVLMLVLGSALSGAFDSEKTIGDVHVLYTSTADEQTTNAFKDFVKATGKSGIHFKEADSKSAAEKQIEDGKKRCFSAGENGWHAAGNQ</sequence>
<dbReference type="Proteomes" id="UP001281447">
    <property type="component" value="Unassembled WGS sequence"/>
</dbReference>
<keyword evidence="1" id="KW-0812">Transmembrane</keyword>
<proteinExistence type="predicted"/>
<keyword evidence="1" id="KW-0472">Membrane</keyword>
<keyword evidence="3" id="KW-1185">Reference proteome</keyword>
<name>A0ABU5C8Z4_9BACI</name>
<evidence type="ECO:0000313" key="3">
    <source>
        <dbReference type="Proteomes" id="UP001281447"/>
    </source>
</evidence>
<keyword evidence="1" id="KW-1133">Transmembrane helix</keyword>
<organism evidence="2 3">
    <name type="scientific">Tigheibacillus halophilus</name>
    <dbReference type="NCBI Taxonomy" id="361280"/>
    <lineage>
        <taxon>Bacteria</taxon>
        <taxon>Bacillati</taxon>
        <taxon>Bacillota</taxon>
        <taxon>Bacilli</taxon>
        <taxon>Bacillales</taxon>
        <taxon>Bacillaceae</taxon>
        <taxon>Tigheibacillus</taxon>
    </lineage>
</organism>
<dbReference type="EMBL" id="JAWDIP010000003">
    <property type="protein sequence ID" value="MDY0395321.1"/>
    <property type="molecule type" value="Genomic_DNA"/>
</dbReference>
<accession>A0ABU5C8Z4</accession>
<reference evidence="2 3" key="1">
    <citation type="submission" date="2023-10" db="EMBL/GenBank/DDBJ databases">
        <title>Virgibacillus halophilus 5B73C genome.</title>
        <authorList>
            <person name="Miliotis G."/>
            <person name="Sengupta P."/>
            <person name="Hameed A."/>
            <person name="Chuvochina M."/>
            <person name="Mcdonagh F."/>
            <person name="Simpson A.C."/>
            <person name="Singh N.K."/>
            <person name="Rekha P.D."/>
            <person name="Raman K."/>
            <person name="Hugenholtz P."/>
            <person name="Venkateswaran K."/>
        </authorList>
    </citation>
    <scope>NUCLEOTIDE SEQUENCE [LARGE SCALE GENOMIC DNA]</scope>
    <source>
        <strain evidence="2 3">5B73C</strain>
    </source>
</reference>
<gene>
    <name evidence="2" type="ORF">RWE15_13910</name>
</gene>
<feature type="transmembrane region" description="Helical" evidence="1">
    <location>
        <begin position="21"/>
        <end position="43"/>
    </location>
</feature>